<reference evidence="3" key="1">
    <citation type="submission" date="2021-01" db="EMBL/GenBank/DDBJ databases">
        <title>Whole genome shotgun sequence of Rhizocola hellebori NBRC 109834.</title>
        <authorList>
            <person name="Komaki H."/>
            <person name="Tamura T."/>
        </authorList>
    </citation>
    <scope>NUCLEOTIDE SEQUENCE</scope>
    <source>
        <strain evidence="3">NBRC 109834</strain>
    </source>
</reference>
<accession>A0A8J3Q3H7</accession>
<gene>
    <name evidence="3" type="ORF">Rhe02_07450</name>
</gene>
<name>A0A8J3Q3H7_9ACTN</name>
<sequence length="208" mass="22345">MTEPIEDSRPPEPSEGARMSGTPARIALSAIAVVAVAAISVVLTLLVSDTDGPRTYTQAEVDAQLAAVRSAQPSPSPSPSPHAPGAEQIVVTDEGTFVGRCVNGQPLLDRWTLNAGYKLPEPSVFDDARRTVVIRALDPSRTPEPSPAGRVKAPYRWGWMAPGGWFSTGLLVEKSQNEFVWESFICREGVFAGGPVGFRYTLEIVDKK</sequence>
<dbReference type="RefSeq" id="WP_203906612.1">
    <property type="nucleotide sequence ID" value="NZ_BONY01000003.1"/>
</dbReference>
<protein>
    <submittedName>
        <fullName evidence="3">Uncharacterized protein</fullName>
    </submittedName>
</protein>
<feature type="compositionally biased region" description="Basic and acidic residues" evidence="1">
    <location>
        <begin position="1"/>
        <end position="12"/>
    </location>
</feature>
<keyword evidence="2" id="KW-0812">Transmembrane</keyword>
<feature type="transmembrane region" description="Helical" evidence="2">
    <location>
        <begin position="26"/>
        <end position="47"/>
    </location>
</feature>
<dbReference type="EMBL" id="BONY01000003">
    <property type="protein sequence ID" value="GIH02678.1"/>
    <property type="molecule type" value="Genomic_DNA"/>
</dbReference>
<evidence type="ECO:0000256" key="2">
    <source>
        <dbReference type="SAM" id="Phobius"/>
    </source>
</evidence>
<evidence type="ECO:0000313" key="3">
    <source>
        <dbReference type="EMBL" id="GIH02678.1"/>
    </source>
</evidence>
<proteinExistence type="predicted"/>
<keyword evidence="2" id="KW-0472">Membrane</keyword>
<keyword evidence="4" id="KW-1185">Reference proteome</keyword>
<comment type="caution">
    <text evidence="3">The sequence shown here is derived from an EMBL/GenBank/DDBJ whole genome shotgun (WGS) entry which is preliminary data.</text>
</comment>
<organism evidence="3 4">
    <name type="scientific">Rhizocola hellebori</name>
    <dbReference type="NCBI Taxonomy" id="1392758"/>
    <lineage>
        <taxon>Bacteria</taxon>
        <taxon>Bacillati</taxon>
        <taxon>Actinomycetota</taxon>
        <taxon>Actinomycetes</taxon>
        <taxon>Micromonosporales</taxon>
        <taxon>Micromonosporaceae</taxon>
        <taxon>Rhizocola</taxon>
    </lineage>
</organism>
<dbReference type="Proteomes" id="UP000612899">
    <property type="component" value="Unassembled WGS sequence"/>
</dbReference>
<evidence type="ECO:0000313" key="4">
    <source>
        <dbReference type="Proteomes" id="UP000612899"/>
    </source>
</evidence>
<feature type="region of interest" description="Disordered" evidence="1">
    <location>
        <begin position="1"/>
        <end position="20"/>
    </location>
</feature>
<dbReference type="AlphaFoldDB" id="A0A8J3Q3H7"/>
<evidence type="ECO:0000256" key="1">
    <source>
        <dbReference type="SAM" id="MobiDB-lite"/>
    </source>
</evidence>
<feature type="region of interest" description="Disordered" evidence="1">
    <location>
        <begin position="67"/>
        <end position="86"/>
    </location>
</feature>
<keyword evidence="2" id="KW-1133">Transmembrane helix</keyword>